<reference evidence="5 6" key="1">
    <citation type="submission" date="2023-07" db="EMBL/GenBank/DDBJ databases">
        <title>Genomic Encyclopedia of Type Strains, Phase IV (KMG-IV): sequencing the most valuable type-strain genomes for metagenomic binning, comparative biology and taxonomic classification.</title>
        <authorList>
            <person name="Goeker M."/>
        </authorList>
    </citation>
    <scope>NUCLEOTIDE SEQUENCE [LARGE SCALE GENOMIC DNA]</scope>
    <source>
        <strain evidence="5 6">DSM 1400</strain>
    </source>
</reference>
<dbReference type="RefSeq" id="WP_307355579.1">
    <property type="nucleotide sequence ID" value="NZ_BAAACJ010000033.1"/>
</dbReference>
<gene>
    <name evidence="5" type="ORF">QOZ93_001309</name>
</gene>
<dbReference type="PANTHER" id="PTHR33154:SF36">
    <property type="entry name" value="TRANSCRIPTIONAL REGULATOR"/>
    <property type="match status" value="1"/>
</dbReference>
<proteinExistence type="predicted"/>
<evidence type="ECO:0000313" key="6">
    <source>
        <dbReference type="Proteomes" id="UP001224418"/>
    </source>
</evidence>
<keyword evidence="1" id="KW-0805">Transcription regulation</keyword>
<dbReference type="Gene3D" id="1.10.10.10">
    <property type="entry name" value="Winged helix-like DNA-binding domain superfamily/Winged helix DNA-binding domain"/>
    <property type="match status" value="1"/>
</dbReference>
<dbReference type="NCBIfam" id="NF033788">
    <property type="entry name" value="HTH_metalloreg"/>
    <property type="match status" value="1"/>
</dbReference>
<dbReference type="CDD" id="cd00090">
    <property type="entry name" value="HTH_ARSR"/>
    <property type="match status" value="1"/>
</dbReference>
<dbReference type="PRINTS" id="PR00778">
    <property type="entry name" value="HTHARSR"/>
</dbReference>
<keyword evidence="3" id="KW-0804">Transcription</keyword>
<dbReference type="InterPro" id="IPR036388">
    <property type="entry name" value="WH-like_DNA-bd_sf"/>
</dbReference>
<comment type="caution">
    <text evidence="5">The sequence shown here is derived from an EMBL/GenBank/DDBJ whole genome shotgun (WGS) entry which is preliminary data.</text>
</comment>
<accession>A0ABU0JR43</accession>
<evidence type="ECO:0000256" key="2">
    <source>
        <dbReference type="ARBA" id="ARBA00023125"/>
    </source>
</evidence>
<feature type="domain" description="HTH arsR-type" evidence="4">
    <location>
        <begin position="1"/>
        <end position="88"/>
    </location>
</feature>
<dbReference type="InterPro" id="IPR011991">
    <property type="entry name" value="ArsR-like_HTH"/>
</dbReference>
<evidence type="ECO:0000259" key="4">
    <source>
        <dbReference type="PROSITE" id="PS50987"/>
    </source>
</evidence>
<dbReference type="SMART" id="SM00418">
    <property type="entry name" value="HTH_ARSR"/>
    <property type="match status" value="1"/>
</dbReference>
<name>A0ABU0JR43_HATLI</name>
<dbReference type="PANTHER" id="PTHR33154">
    <property type="entry name" value="TRANSCRIPTIONAL REGULATOR, ARSR FAMILY"/>
    <property type="match status" value="1"/>
</dbReference>
<evidence type="ECO:0000313" key="5">
    <source>
        <dbReference type="EMBL" id="MDQ0479568.1"/>
    </source>
</evidence>
<evidence type="ECO:0000256" key="3">
    <source>
        <dbReference type="ARBA" id="ARBA00023163"/>
    </source>
</evidence>
<dbReference type="InterPro" id="IPR001845">
    <property type="entry name" value="HTH_ArsR_DNA-bd_dom"/>
</dbReference>
<protein>
    <submittedName>
        <fullName evidence="5">ArsR family transcriptional regulator</fullName>
    </submittedName>
</protein>
<dbReference type="InterPro" id="IPR051081">
    <property type="entry name" value="HTH_MetalResp_TranReg"/>
</dbReference>
<dbReference type="EMBL" id="JAUSWN010000009">
    <property type="protein sequence ID" value="MDQ0479568.1"/>
    <property type="molecule type" value="Genomic_DNA"/>
</dbReference>
<keyword evidence="6" id="KW-1185">Reference proteome</keyword>
<sequence>MEDTVKIFKALAHPVRLKIIKKLMTGECCVCKLNEDVEFSQSNVSQHLRVLKDAKILIARKDGMKTCYSIKDSKILEIVKLVEDLNSK</sequence>
<dbReference type="Pfam" id="PF01022">
    <property type="entry name" value="HTH_5"/>
    <property type="match status" value="1"/>
</dbReference>
<dbReference type="InterPro" id="IPR036390">
    <property type="entry name" value="WH_DNA-bd_sf"/>
</dbReference>
<dbReference type="Proteomes" id="UP001224418">
    <property type="component" value="Unassembled WGS sequence"/>
</dbReference>
<dbReference type="SUPFAM" id="SSF46785">
    <property type="entry name" value="Winged helix' DNA-binding domain"/>
    <property type="match status" value="1"/>
</dbReference>
<organism evidence="5 6">
    <name type="scientific">Hathewaya limosa</name>
    <name type="common">Clostridium limosum</name>
    <dbReference type="NCBI Taxonomy" id="1536"/>
    <lineage>
        <taxon>Bacteria</taxon>
        <taxon>Bacillati</taxon>
        <taxon>Bacillota</taxon>
        <taxon>Clostridia</taxon>
        <taxon>Eubacteriales</taxon>
        <taxon>Clostridiaceae</taxon>
        <taxon>Hathewaya</taxon>
    </lineage>
</organism>
<dbReference type="PROSITE" id="PS50987">
    <property type="entry name" value="HTH_ARSR_2"/>
    <property type="match status" value="1"/>
</dbReference>
<keyword evidence="2" id="KW-0238">DNA-binding</keyword>
<evidence type="ECO:0000256" key="1">
    <source>
        <dbReference type="ARBA" id="ARBA00023015"/>
    </source>
</evidence>